<keyword evidence="2" id="KW-1185">Reference proteome</keyword>
<protein>
    <submittedName>
        <fullName evidence="1">Uncharacterized protein</fullName>
    </submittedName>
</protein>
<gene>
    <name evidence="1" type="primary">76</name>
    <name evidence="1" type="ORF">SEA_SIXAMA_76</name>
</gene>
<dbReference type="EMBL" id="MN484601">
    <property type="protein sequence ID" value="QGF20255.1"/>
    <property type="molecule type" value="Genomic_DNA"/>
</dbReference>
<accession>A0A5Q2F728</accession>
<dbReference type="Proteomes" id="UP000400849">
    <property type="component" value="Segment"/>
</dbReference>
<organism evidence="1 2">
    <name type="scientific">Gordonia phage Sixama</name>
    <dbReference type="NCBI Taxonomy" id="2653271"/>
    <lineage>
        <taxon>Viruses</taxon>
        <taxon>Duplodnaviria</taxon>
        <taxon>Heunggongvirae</taxon>
        <taxon>Uroviricota</taxon>
        <taxon>Caudoviricetes</taxon>
        <taxon>Sixamavirus</taxon>
        <taxon>Sixamavirus sixama</taxon>
    </lineage>
</organism>
<dbReference type="KEGG" id="vg:77924244"/>
<dbReference type="RefSeq" id="YP_010648785.1">
    <property type="nucleotide sequence ID" value="NC_070762.1"/>
</dbReference>
<evidence type="ECO:0000313" key="2">
    <source>
        <dbReference type="Proteomes" id="UP000400849"/>
    </source>
</evidence>
<reference evidence="1 2" key="1">
    <citation type="submission" date="2019-09" db="EMBL/GenBank/DDBJ databases">
        <authorList>
            <person name="Christie C.A."/>
            <person name="Diallo A.S."/>
            <person name="Dixon Z."/>
            <person name="McIntosh P.M."/>
            <person name="Murthy K.H."/>
            <person name="Rosen M.G."/>
            <person name="Simpson L.M."/>
            <person name="Koustas K."/>
            <person name="Fogarty M.P."/>
            <person name="Molloy S.D."/>
            <person name="Garlena R.A."/>
            <person name="Russell D.A."/>
            <person name="Pope W.H."/>
            <person name="Jacobs-Sera D."/>
            <person name="Hatfull G.F."/>
        </authorList>
    </citation>
    <scope>NUCLEOTIDE SEQUENCE [LARGE SCALE GENOMIC DNA]</scope>
</reference>
<sequence>MSIMIPHRWLSDTHKVIGQVAEAYEYPDYSGPKSGPGRVADLYDQGHWFAKIWTNDFDGADVMADQNESENLTLLVFVGLLLRKANHDGVAATKAFDDVVSRYQATVEPVSELSSVLDGETNGQ</sequence>
<evidence type="ECO:0000313" key="1">
    <source>
        <dbReference type="EMBL" id="QGF20255.1"/>
    </source>
</evidence>
<dbReference type="GeneID" id="77924244"/>
<proteinExistence type="predicted"/>
<name>A0A5Q2F728_9CAUD</name>